<feature type="active site" description="Nucleophile" evidence="7">
    <location>
        <position position="148"/>
    </location>
</feature>
<dbReference type="RefSeq" id="WP_200812932.1">
    <property type="nucleotide sequence ID" value="NZ_FWFX01000003.1"/>
</dbReference>
<evidence type="ECO:0000313" key="11">
    <source>
        <dbReference type="Proteomes" id="UP000193061"/>
    </source>
</evidence>
<dbReference type="SUPFAM" id="SSF141523">
    <property type="entry name" value="L,D-transpeptidase catalytic domain-like"/>
    <property type="match status" value="1"/>
</dbReference>
<dbReference type="PROSITE" id="PS51257">
    <property type="entry name" value="PROKAR_LIPOPROTEIN"/>
    <property type="match status" value="1"/>
</dbReference>
<evidence type="ECO:0000256" key="5">
    <source>
        <dbReference type="ARBA" id="ARBA00022984"/>
    </source>
</evidence>
<keyword evidence="6 7" id="KW-0961">Cell wall biogenesis/degradation</keyword>
<evidence type="ECO:0000256" key="1">
    <source>
        <dbReference type="ARBA" id="ARBA00004752"/>
    </source>
</evidence>
<dbReference type="PANTHER" id="PTHR36699:SF1">
    <property type="entry name" value="L,D-TRANSPEPTIDASE YAFK-RELATED"/>
    <property type="match status" value="1"/>
</dbReference>
<dbReference type="InterPro" id="IPR038063">
    <property type="entry name" value="Transpep_catalytic_dom"/>
</dbReference>
<evidence type="ECO:0000256" key="6">
    <source>
        <dbReference type="ARBA" id="ARBA00023316"/>
    </source>
</evidence>
<dbReference type="GO" id="GO:0009252">
    <property type="term" value="P:peptidoglycan biosynthetic process"/>
    <property type="evidence" value="ECO:0007669"/>
    <property type="project" value="UniProtKB-UniPathway"/>
</dbReference>
<organism evidence="10 11">
    <name type="scientific">Roseovarius albus</name>
    <dbReference type="NCBI Taxonomy" id="1247867"/>
    <lineage>
        <taxon>Bacteria</taxon>
        <taxon>Pseudomonadati</taxon>
        <taxon>Pseudomonadota</taxon>
        <taxon>Alphaproteobacteria</taxon>
        <taxon>Rhodobacterales</taxon>
        <taxon>Roseobacteraceae</taxon>
        <taxon>Roseovarius</taxon>
    </lineage>
</organism>
<keyword evidence="3" id="KW-0808">Transferase</keyword>
<evidence type="ECO:0000256" key="8">
    <source>
        <dbReference type="SAM" id="SignalP"/>
    </source>
</evidence>
<protein>
    <submittedName>
        <fullName evidence="10">L,D-transpeptidase catalytic domain</fullName>
    </submittedName>
</protein>
<keyword evidence="11" id="KW-1185">Reference proteome</keyword>
<dbReference type="EMBL" id="FWFX01000003">
    <property type="protein sequence ID" value="SLN30909.1"/>
    <property type="molecule type" value="Genomic_DNA"/>
</dbReference>
<keyword evidence="4 7" id="KW-0133">Cell shape</keyword>
<dbReference type="InterPro" id="IPR005490">
    <property type="entry name" value="LD_TPept_cat_dom"/>
</dbReference>
<dbReference type="GO" id="GO:0071555">
    <property type="term" value="P:cell wall organization"/>
    <property type="evidence" value="ECO:0007669"/>
    <property type="project" value="UniProtKB-UniRule"/>
</dbReference>
<dbReference type="Gene3D" id="2.40.440.10">
    <property type="entry name" value="L,D-transpeptidase catalytic domain-like"/>
    <property type="match status" value="1"/>
</dbReference>
<evidence type="ECO:0000259" key="9">
    <source>
        <dbReference type="PROSITE" id="PS52029"/>
    </source>
</evidence>
<dbReference type="GO" id="GO:0004180">
    <property type="term" value="F:carboxypeptidase activity"/>
    <property type="evidence" value="ECO:0007669"/>
    <property type="project" value="UniProtKB-ARBA"/>
</dbReference>
<evidence type="ECO:0000256" key="7">
    <source>
        <dbReference type="PROSITE-ProRule" id="PRU01373"/>
    </source>
</evidence>
<dbReference type="CDD" id="cd16913">
    <property type="entry name" value="YkuD_like"/>
    <property type="match status" value="1"/>
</dbReference>
<keyword evidence="8" id="KW-0732">Signal</keyword>
<feature type="signal peptide" evidence="8">
    <location>
        <begin position="1"/>
        <end position="20"/>
    </location>
</feature>
<dbReference type="AlphaFoldDB" id="A0A1X6YTB7"/>
<feature type="active site" description="Proton donor/acceptor" evidence="7">
    <location>
        <position position="126"/>
    </location>
</feature>
<keyword evidence="5 7" id="KW-0573">Peptidoglycan synthesis</keyword>
<feature type="domain" description="L,D-TPase catalytic" evidence="9">
    <location>
        <begin position="36"/>
        <end position="172"/>
    </location>
</feature>
<dbReference type="Proteomes" id="UP000193061">
    <property type="component" value="Unassembled WGS sequence"/>
</dbReference>
<gene>
    <name evidence="10" type="ORF">ROA7450_01357</name>
</gene>
<proteinExistence type="inferred from homology"/>
<dbReference type="PANTHER" id="PTHR36699">
    <property type="entry name" value="LD-TRANSPEPTIDASE"/>
    <property type="match status" value="1"/>
</dbReference>
<accession>A0A1X6YTB7</accession>
<name>A0A1X6YTB7_9RHOB</name>
<sequence length="173" mass="19097">MRLGKSAVTVAMLLVLSIAASCSSSKFKRYNGPEVTRVIVDKGDRKLFLIHHNKVLKSYDMELGFAPVGHKQFEGDGKTPEGEYVIDRRNPDSSFHLSLGISYPNEADIAYAEAEGKSPGGDIFIHGQPNKLVRSRKKASDPDWTAGCISVTNKEMERIYAMIKDGTPITLRP</sequence>
<comment type="similarity">
    <text evidence="2">Belongs to the YkuD family.</text>
</comment>
<dbReference type="GO" id="GO:0016740">
    <property type="term" value="F:transferase activity"/>
    <property type="evidence" value="ECO:0007669"/>
    <property type="project" value="UniProtKB-KW"/>
</dbReference>
<evidence type="ECO:0000256" key="3">
    <source>
        <dbReference type="ARBA" id="ARBA00022679"/>
    </source>
</evidence>
<comment type="pathway">
    <text evidence="1 7">Cell wall biogenesis; peptidoglycan biosynthesis.</text>
</comment>
<evidence type="ECO:0000313" key="10">
    <source>
        <dbReference type="EMBL" id="SLN30909.1"/>
    </source>
</evidence>
<feature type="chain" id="PRO_5012665535" evidence="8">
    <location>
        <begin position="21"/>
        <end position="173"/>
    </location>
</feature>
<dbReference type="UniPathway" id="UPA00219"/>
<evidence type="ECO:0000256" key="2">
    <source>
        <dbReference type="ARBA" id="ARBA00005992"/>
    </source>
</evidence>
<dbReference type="PROSITE" id="PS52029">
    <property type="entry name" value="LD_TPASE"/>
    <property type="match status" value="1"/>
</dbReference>
<reference evidence="10 11" key="1">
    <citation type="submission" date="2017-03" db="EMBL/GenBank/DDBJ databases">
        <authorList>
            <person name="Afonso C.L."/>
            <person name="Miller P.J."/>
            <person name="Scott M.A."/>
            <person name="Spackman E."/>
            <person name="Goraichik I."/>
            <person name="Dimitrov K.M."/>
            <person name="Suarez D.L."/>
            <person name="Swayne D.E."/>
        </authorList>
    </citation>
    <scope>NUCLEOTIDE SEQUENCE [LARGE SCALE GENOMIC DNA]</scope>
    <source>
        <strain evidence="10 11">CECT 7450</strain>
    </source>
</reference>
<dbReference type="GO" id="GO:0008360">
    <property type="term" value="P:regulation of cell shape"/>
    <property type="evidence" value="ECO:0007669"/>
    <property type="project" value="UniProtKB-UniRule"/>
</dbReference>
<evidence type="ECO:0000256" key="4">
    <source>
        <dbReference type="ARBA" id="ARBA00022960"/>
    </source>
</evidence>
<dbReference type="Pfam" id="PF03734">
    <property type="entry name" value="YkuD"/>
    <property type="match status" value="1"/>
</dbReference>